<dbReference type="Gene3D" id="3.90.79.10">
    <property type="entry name" value="Nucleoside Triphosphate Pyrophosphohydrolase"/>
    <property type="match status" value="1"/>
</dbReference>
<evidence type="ECO:0000313" key="2">
    <source>
        <dbReference type="EMBL" id="KAJ4391381.1"/>
    </source>
</evidence>
<dbReference type="OrthoDB" id="10261522at2759"/>
<organism evidence="2 3">
    <name type="scientific">Gnomoniopsis smithogilvyi</name>
    <dbReference type="NCBI Taxonomy" id="1191159"/>
    <lineage>
        <taxon>Eukaryota</taxon>
        <taxon>Fungi</taxon>
        <taxon>Dikarya</taxon>
        <taxon>Ascomycota</taxon>
        <taxon>Pezizomycotina</taxon>
        <taxon>Sordariomycetes</taxon>
        <taxon>Sordariomycetidae</taxon>
        <taxon>Diaporthales</taxon>
        <taxon>Gnomoniaceae</taxon>
        <taxon>Gnomoniopsis</taxon>
    </lineage>
</organism>
<keyword evidence="3" id="KW-1185">Reference proteome</keyword>
<dbReference type="CDD" id="cd03676">
    <property type="entry name" value="NUDIX_Tnr3_like"/>
    <property type="match status" value="1"/>
</dbReference>
<dbReference type="PANTHER" id="PTHR13622:SF8">
    <property type="entry name" value="THIAMIN PYROPHOSPHOKINASE 1"/>
    <property type="match status" value="1"/>
</dbReference>
<dbReference type="AlphaFoldDB" id="A0A9W8YTM2"/>
<accession>A0A9W8YTM2</accession>
<dbReference type="Proteomes" id="UP001140453">
    <property type="component" value="Unassembled WGS sequence"/>
</dbReference>
<proteinExistence type="predicted"/>
<dbReference type="PROSITE" id="PS51462">
    <property type="entry name" value="NUDIX"/>
    <property type="match status" value="1"/>
</dbReference>
<dbReference type="InterPro" id="IPR000086">
    <property type="entry name" value="NUDIX_hydrolase_dom"/>
</dbReference>
<feature type="domain" description="Nudix hydrolase" evidence="1">
    <location>
        <begin position="147"/>
        <end position="308"/>
    </location>
</feature>
<dbReference type="FunFam" id="3.90.79.10:FF:000019">
    <property type="entry name" value="Thiamin pyrophosphokinase, putative"/>
    <property type="match status" value="1"/>
</dbReference>
<sequence>MAAQQGRKTNLQLLEDCDSFPYEQIPQLISGEAGYYAFLLPEDDRPHGYIAPSVVEQMPWTSDFVIDATQQPRRVTLLDTSKGTDTAAACNASFRTLIQAAQDKGVFSKTLGRKAEGEDFRIMAARNYQGKRALVQLRRSAAPLFGIANRGAHMTVYTKSEGKYRFWVPRRSRYCRTYPRMLDNTVAGGVKAEESPLECIIHEADEEASLPEDFVTKHVKPVGIITYVTQTGSGGGSDKQAEAGGFDAGLCVPDVLYNYDLEVPTELAESIVPKPRDDEVEEFYLWDLETVHEAMAKGEFKPNTAVALIDFFIRHGFINEENEPDFVDIASRLHRKLHVPTSRQW</sequence>
<dbReference type="SUPFAM" id="SSF55811">
    <property type="entry name" value="Nudix"/>
    <property type="match status" value="1"/>
</dbReference>
<protein>
    <recommendedName>
        <fullName evidence="1">Nudix hydrolase domain-containing protein</fullName>
    </recommendedName>
</protein>
<evidence type="ECO:0000259" key="1">
    <source>
        <dbReference type="PROSITE" id="PS51462"/>
    </source>
</evidence>
<name>A0A9W8YTM2_9PEZI</name>
<dbReference type="PANTHER" id="PTHR13622">
    <property type="entry name" value="THIAMIN PYROPHOSPHOKINASE"/>
    <property type="match status" value="1"/>
</dbReference>
<dbReference type="InterPro" id="IPR015797">
    <property type="entry name" value="NUDIX_hydrolase-like_dom_sf"/>
</dbReference>
<dbReference type="EMBL" id="JAPEVB010000003">
    <property type="protein sequence ID" value="KAJ4391381.1"/>
    <property type="molecule type" value="Genomic_DNA"/>
</dbReference>
<comment type="caution">
    <text evidence="2">The sequence shown here is derived from an EMBL/GenBank/DDBJ whole genome shotgun (WGS) entry which is preliminary data.</text>
</comment>
<gene>
    <name evidence="2" type="ORF">N0V93_004998</name>
</gene>
<dbReference type="GO" id="GO:0044715">
    <property type="term" value="F:8-oxo-dGDP phosphatase activity"/>
    <property type="evidence" value="ECO:0007669"/>
    <property type="project" value="TreeGrafter"/>
</dbReference>
<reference evidence="2" key="1">
    <citation type="submission" date="2022-10" db="EMBL/GenBank/DDBJ databases">
        <title>Tapping the CABI collections for fungal endophytes: first genome assemblies for Collariella, Neodidymelliopsis, Ascochyta clinopodiicola, Didymella pomorum, Didymosphaeria variabile, Neocosmospora piperis and Neocucurbitaria cava.</title>
        <authorList>
            <person name="Hill R."/>
        </authorList>
    </citation>
    <scope>NUCLEOTIDE SEQUENCE</scope>
    <source>
        <strain evidence="2">IMI 355082</strain>
    </source>
</reference>
<evidence type="ECO:0000313" key="3">
    <source>
        <dbReference type="Proteomes" id="UP001140453"/>
    </source>
</evidence>